<dbReference type="Pfam" id="PF13620">
    <property type="entry name" value="CarboxypepD_reg"/>
    <property type="match status" value="1"/>
</dbReference>
<dbReference type="Gene3D" id="2.60.40.1120">
    <property type="entry name" value="Carboxypeptidase-like, regulatory domain"/>
    <property type="match status" value="1"/>
</dbReference>
<feature type="non-terminal residue" evidence="1">
    <location>
        <position position="1"/>
    </location>
</feature>
<sequence>FTATDVAGSFLIEQIPVGTYNLVVSAEGYTPSSVSGIPVTEGGLNNLTPPIELVATP</sequence>
<evidence type="ECO:0008006" key="2">
    <source>
        <dbReference type="Google" id="ProtNLM"/>
    </source>
</evidence>
<organism evidence="1">
    <name type="scientific">marine sediment metagenome</name>
    <dbReference type="NCBI Taxonomy" id="412755"/>
    <lineage>
        <taxon>unclassified sequences</taxon>
        <taxon>metagenomes</taxon>
        <taxon>ecological metagenomes</taxon>
    </lineage>
</organism>
<gene>
    <name evidence="1" type="ORF">S12H4_07046</name>
</gene>
<dbReference type="EMBL" id="BARW01002553">
    <property type="protein sequence ID" value="GAI71995.1"/>
    <property type="molecule type" value="Genomic_DNA"/>
</dbReference>
<proteinExistence type="predicted"/>
<dbReference type="AlphaFoldDB" id="X1S9A9"/>
<reference evidence="1" key="1">
    <citation type="journal article" date="2014" name="Front. Microbiol.">
        <title>High frequency of phylogenetically diverse reductive dehalogenase-homologous genes in deep subseafloor sedimentary metagenomes.</title>
        <authorList>
            <person name="Kawai M."/>
            <person name="Futagami T."/>
            <person name="Toyoda A."/>
            <person name="Takaki Y."/>
            <person name="Nishi S."/>
            <person name="Hori S."/>
            <person name="Arai W."/>
            <person name="Tsubouchi T."/>
            <person name="Morono Y."/>
            <person name="Uchiyama I."/>
            <person name="Ito T."/>
            <person name="Fujiyama A."/>
            <person name="Inagaki F."/>
            <person name="Takami H."/>
        </authorList>
    </citation>
    <scope>NUCLEOTIDE SEQUENCE</scope>
    <source>
        <strain evidence="1">Expedition CK06-06</strain>
    </source>
</reference>
<evidence type="ECO:0000313" key="1">
    <source>
        <dbReference type="EMBL" id="GAI71995.1"/>
    </source>
</evidence>
<dbReference type="InterPro" id="IPR008969">
    <property type="entry name" value="CarboxyPept-like_regulatory"/>
</dbReference>
<protein>
    <recommendedName>
        <fullName evidence="2">PEGA domain-containing protein</fullName>
    </recommendedName>
</protein>
<name>X1S9A9_9ZZZZ</name>
<accession>X1S9A9</accession>
<comment type="caution">
    <text evidence="1">The sequence shown here is derived from an EMBL/GenBank/DDBJ whole genome shotgun (WGS) entry which is preliminary data.</text>
</comment>
<dbReference type="SUPFAM" id="SSF49464">
    <property type="entry name" value="Carboxypeptidase regulatory domain-like"/>
    <property type="match status" value="1"/>
</dbReference>